<dbReference type="Pfam" id="PF05699">
    <property type="entry name" value="Dimer_Tnp_hAT"/>
    <property type="match status" value="1"/>
</dbReference>
<dbReference type="InterPro" id="IPR008906">
    <property type="entry name" value="HATC_C_dom"/>
</dbReference>
<dbReference type="GO" id="GO:0046983">
    <property type="term" value="F:protein dimerization activity"/>
    <property type="evidence" value="ECO:0007669"/>
    <property type="project" value="InterPro"/>
</dbReference>
<dbReference type="Proteomes" id="UP001054252">
    <property type="component" value="Unassembled WGS sequence"/>
</dbReference>
<evidence type="ECO:0000313" key="3">
    <source>
        <dbReference type="EMBL" id="GKV19965.1"/>
    </source>
</evidence>
<organism evidence="3 4">
    <name type="scientific">Rubroshorea leprosula</name>
    <dbReference type="NCBI Taxonomy" id="152421"/>
    <lineage>
        <taxon>Eukaryota</taxon>
        <taxon>Viridiplantae</taxon>
        <taxon>Streptophyta</taxon>
        <taxon>Embryophyta</taxon>
        <taxon>Tracheophyta</taxon>
        <taxon>Spermatophyta</taxon>
        <taxon>Magnoliopsida</taxon>
        <taxon>eudicotyledons</taxon>
        <taxon>Gunneridae</taxon>
        <taxon>Pentapetalae</taxon>
        <taxon>rosids</taxon>
        <taxon>malvids</taxon>
        <taxon>Malvales</taxon>
        <taxon>Dipterocarpaceae</taxon>
        <taxon>Rubroshorea</taxon>
    </lineage>
</organism>
<dbReference type="InterPro" id="IPR012337">
    <property type="entry name" value="RNaseH-like_sf"/>
</dbReference>
<dbReference type="AlphaFoldDB" id="A0AAV5K9C1"/>
<protein>
    <recommendedName>
        <fullName evidence="5">HAT C-terminal dimerisation domain-containing protein</fullName>
    </recommendedName>
</protein>
<evidence type="ECO:0008006" key="5">
    <source>
        <dbReference type="Google" id="ProtNLM"/>
    </source>
</evidence>
<dbReference type="Pfam" id="PF14372">
    <property type="entry name" value="hAT-like_RNase-H"/>
    <property type="match status" value="1"/>
</dbReference>
<feature type="domain" description="HAT C-terminal dimerisation" evidence="1">
    <location>
        <begin position="122"/>
        <end position="183"/>
    </location>
</feature>
<dbReference type="GO" id="GO:0003677">
    <property type="term" value="F:DNA binding"/>
    <property type="evidence" value="ECO:0007669"/>
    <property type="project" value="InterPro"/>
</dbReference>
<evidence type="ECO:0000259" key="2">
    <source>
        <dbReference type="Pfam" id="PF14372"/>
    </source>
</evidence>
<dbReference type="EMBL" id="BPVZ01000054">
    <property type="protein sequence ID" value="GKV19965.1"/>
    <property type="molecule type" value="Genomic_DNA"/>
</dbReference>
<evidence type="ECO:0000259" key="1">
    <source>
        <dbReference type="Pfam" id="PF05699"/>
    </source>
</evidence>
<feature type="domain" description="hAT-like transposase RNase-H fold" evidence="2">
    <location>
        <begin position="1"/>
        <end position="65"/>
    </location>
</feature>
<dbReference type="SUPFAM" id="SSF53098">
    <property type="entry name" value="Ribonuclease H-like"/>
    <property type="match status" value="1"/>
</dbReference>
<comment type="caution">
    <text evidence="3">The sequence shown here is derived from an EMBL/GenBank/DDBJ whole genome shotgun (WGS) entry which is preliminary data.</text>
</comment>
<dbReference type="PANTHER" id="PTHR23272:SF184">
    <property type="entry name" value="OS03G0311250 PROTEIN"/>
    <property type="match status" value="1"/>
</dbReference>
<name>A0AAV5K9C1_9ROSI</name>
<gene>
    <name evidence="3" type="ORF">SLEP1_g30154</name>
</gene>
<dbReference type="PANTHER" id="PTHR23272">
    <property type="entry name" value="BED FINGER-RELATED"/>
    <property type="match status" value="1"/>
</dbReference>
<sequence length="188" mass="21873">MRVKFHKYWGTPIEMNKSIFHAIVLDPRNKLGFLEFLLMKVYGKDKGMQYGKMVYFELKMLFVEYKRMVFGGGKGQTIVQEGSYSVSDALNESEPKYKSKQHLKFAYKRFKIENGHMSEKTELDKYLEEDVEGDNDDFDLLGWWKLNASRFSILLVVTRNVLAFSVSTIAFESTFSTRGRVLDGLDDL</sequence>
<dbReference type="InterPro" id="IPR025525">
    <property type="entry name" value="hAT-like_transposase_RNase-H"/>
</dbReference>
<accession>A0AAV5K9C1</accession>
<evidence type="ECO:0000313" key="4">
    <source>
        <dbReference type="Proteomes" id="UP001054252"/>
    </source>
</evidence>
<reference evidence="3 4" key="1">
    <citation type="journal article" date="2021" name="Commun. Biol.">
        <title>The genome of Shorea leprosula (Dipterocarpaceae) highlights the ecological relevance of drought in aseasonal tropical rainforests.</title>
        <authorList>
            <person name="Ng K.K.S."/>
            <person name="Kobayashi M.J."/>
            <person name="Fawcett J.A."/>
            <person name="Hatakeyama M."/>
            <person name="Paape T."/>
            <person name="Ng C.H."/>
            <person name="Ang C.C."/>
            <person name="Tnah L.H."/>
            <person name="Lee C.T."/>
            <person name="Nishiyama T."/>
            <person name="Sese J."/>
            <person name="O'Brien M.J."/>
            <person name="Copetti D."/>
            <person name="Mohd Noor M.I."/>
            <person name="Ong R.C."/>
            <person name="Putra M."/>
            <person name="Sireger I.Z."/>
            <person name="Indrioko S."/>
            <person name="Kosugi Y."/>
            <person name="Izuno A."/>
            <person name="Isagi Y."/>
            <person name="Lee S.L."/>
            <person name="Shimizu K.K."/>
        </authorList>
    </citation>
    <scope>NUCLEOTIDE SEQUENCE [LARGE SCALE GENOMIC DNA]</scope>
    <source>
        <strain evidence="3">214</strain>
    </source>
</reference>
<keyword evidence="4" id="KW-1185">Reference proteome</keyword>
<proteinExistence type="predicted"/>